<keyword evidence="15" id="KW-1185">Reference proteome</keyword>
<proteinExistence type="inferred from homology"/>
<dbReference type="GO" id="GO:0004022">
    <property type="term" value="F:alcohol dehydrogenase (NAD+) activity"/>
    <property type="evidence" value="ECO:0007669"/>
    <property type="project" value="UniProtKB-EC"/>
</dbReference>
<keyword evidence="5 11" id="KW-0479">Metal-binding</keyword>
<protein>
    <recommendedName>
        <fullName evidence="4">Alcohol dehydrogenase</fullName>
        <ecNumber evidence="3">1.1.1.1</ecNumber>
    </recommendedName>
</protein>
<keyword evidence="6 11" id="KW-0862">Zinc</keyword>
<dbReference type="RefSeq" id="WP_020833875.1">
    <property type="nucleotide sequence ID" value="NC_021846.1"/>
</dbReference>
<keyword evidence="8" id="KW-0520">NAD</keyword>
<evidence type="ECO:0000256" key="3">
    <source>
        <dbReference type="ARBA" id="ARBA00013190"/>
    </source>
</evidence>
<evidence type="ECO:0000259" key="12">
    <source>
        <dbReference type="Pfam" id="PF00107"/>
    </source>
</evidence>
<dbReference type="PANTHER" id="PTHR42940:SF8">
    <property type="entry name" value="VACUOLAR PROTEIN SORTING-ASSOCIATED PROTEIN 11"/>
    <property type="match status" value="1"/>
</dbReference>
<evidence type="ECO:0000256" key="5">
    <source>
        <dbReference type="ARBA" id="ARBA00022723"/>
    </source>
</evidence>
<dbReference type="EMBL" id="CP005074">
    <property type="protein sequence ID" value="AGR40736.1"/>
    <property type="molecule type" value="Genomic_DNA"/>
</dbReference>
<dbReference type="Gene3D" id="3.40.50.720">
    <property type="entry name" value="NAD(P)-binding Rossmann-like Domain"/>
    <property type="match status" value="1"/>
</dbReference>
<dbReference type="PANTHER" id="PTHR42940">
    <property type="entry name" value="ALCOHOL DEHYDROGENASE 1-RELATED"/>
    <property type="match status" value="1"/>
</dbReference>
<dbReference type="PROSITE" id="PS00059">
    <property type="entry name" value="ADH_ZINC"/>
    <property type="match status" value="1"/>
</dbReference>
<evidence type="ECO:0000256" key="6">
    <source>
        <dbReference type="ARBA" id="ARBA00022833"/>
    </source>
</evidence>
<dbReference type="OrthoDB" id="9806940at2"/>
<dbReference type="FunFam" id="3.40.50.720:FF:000039">
    <property type="entry name" value="Alcohol dehydrogenase AdhP"/>
    <property type="match status" value="1"/>
</dbReference>
<dbReference type="InterPro" id="IPR013154">
    <property type="entry name" value="ADH-like_N"/>
</dbReference>
<dbReference type="KEGG" id="stai:STAIW_v1c00390"/>
<keyword evidence="7" id="KW-0560">Oxidoreductase</keyword>
<evidence type="ECO:0000256" key="10">
    <source>
        <dbReference type="ARBA" id="ARBA00049243"/>
    </source>
</evidence>
<sequence length="283" mass="31020">MGHESVGEIIKLGNEVTNLKIGDIVAFPAGLHNACGKCYFCINEEEVFCENATFTSSRGYGTMQDECIEKASFCVKVPDGVNLAQACVITCAGLTVYKGLKIAQPKQGDFVAIYCIGGLGNIAIEYAKNIFKTKVIAIGSNKKSLEIAKEKGADYIINWKEENVDYAIKKITNNGVAVALVTSSTSDQFEMAYRNLKSVGKLIAIGLPKAKLEIDIIDLVLTAKQIIGTLVGTRKDLEESLDYFSKGLINPDLVVEPLIKAPEYFKLMEENKLHTRIVFDFNK</sequence>
<comment type="similarity">
    <text evidence="2 11">Belongs to the zinc-containing alcohol dehydrogenase family.</text>
</comment>
<dbReference type="EC" id="1.1.1.1" evidence="3"/>
<accession>S5LVX4</accession>
<dbReference type="GO" id="GO:0008270">
    <property type="term" value="F:zinc ion binding"/>
    <property type="evidence" value="ECO:0007669"/>
    <property type="project" value="InterPro"/>
</dbReference>
<comment type="catalytic activity">
    <reaction evidence="9">
        <text>a secondary alcohol + NAD(+) = a ketone + NADH + H(+)</text>
        <dbReference type="Rhea" id="RHEA:10740"/>
        <dbReference type="ChEBI" id="CHEBI:15378"/>
        <dbReference type="ChEBI" id="CHEBI:17087"/>
        <dbReference type="ChEBI" id="CHEBI:35681"/>
        <dbReference type="ChEBI" id="CHEBI:57540"/>
        <dbReference type="ChEBI" id="CHEBI:57945"/>
        <dbReference type="EC" id="1.1.1.1"/>
    </reaction>
</comment>
<dbReference type="InterPro" id="IPR036291">
    <property type="entry name" value="NAD(P)-bd_dom_sf"/>
</dbReference>
<evidence type="ECO:0000259" key="13">
    <source>
        <dbReference type="Pfam" id="PF08240"/>
    </source>
</evidence>
<evidence type="ECO:0000256" key="8">
    <source>
        <dbReference type="ARBA" id="ARBA00023027"/>
    </source>
</evidence>
<evidence type="ECO:0000313" key="15">
    <source>
        <dbReference type="Proteomes" id="UP000014984"/>
    </source>
</evidence>
<comment type="catalytic activity">
    <reaction evidence="10">
        <text>a primary alcohol + NAD(+) = an aldehyde + NADH + H(+)</text>
        <dbReference type="Rhea" id="RHEA:10736"/>
        <dbReference type="ChEBI" id="CHEBI:15378"/>
        <dbReference type="ChEBI" id="CHEBI:15734"/>
        <dbReference type="ChEBI" id="CHEBI:17478"/>
        <dbReference type="ChEBI" id="CHEBI:57540"/>
        <dbReference type="ChEBI" id="CHEBI:57945"/>
        <dbReference type="EC" id="1.1.1.1"/>
    </reaction>
</comment>
<dbReference type="HOGENOM" id="CLU_026673_20_1_14"/>
<organism evidence="14 15">
    <name type="scientific">Spiroplasma taiwanense CT-1</name>
    <dbReference type="NCBI Taxonomy" id="1276220"/>
    <lineage>
        <taxon>Bacteria</taxon>
        <taxon>Bacillati</taxon>
        <taxon>Mycoplasmatota</taxon>
        <taxon>Mollicutes</taxon>
        <taxon>Entomoplasmatales</taxon>
        <taxon>Spiroplasmataceae</taxon>
        <taxon>Spiroplasma</taxon>
    </lineage>
</organism>
<evidence type="ECO:0000256" key="9">
    <source>
        <dbReference type="ARBA" id="ARBA00049164"/>
    </source>
</evidence>
<gene>
    <name evidence="14" type="ORF">STAIW_v1c00390</name>
</gene>
<name>S5LVX4_9MOLU</name>
<dbReference type="STRING" id="1276220.STAIW_v1c00390"/>
<dbReference type="eggNOG" id="COG1064">
    <property type="taxonomic scope" value="Bacteria"/>
</dbReference>
<evidence type="ECO:0000256" key="1">
    <source>
        <dbReference type="ARBA" id="ARBA00001947"/>
    </source>
</evidence>
<dbReference type="Pfam" id="PF08240">
    <property type="entry name" value="ADH_N"/>
    <property type="match status" value="1"/>
</dbReference>
<evidence type="ECO:0000256" key="2">
    <source>
        <dbReference type="ARBA" id="ARBA00008072"/>
    </source>
</evidence>
<reference evidence="14 15" key="1">
    <citation type="journal article" date="2013" name="Genome Biol. Evol.">
        <title>Comparison of metabolic capacities and inference of gene content evolution in mosquito-associated Spiroplasma diminutum and S. taiwanense.</title>
        <authorList>
            <person name="Lo W.S."/>
            <person name="Ku C."/>
            <person name="Chen L.L."/>
            <person name="Chang T.H."/>
            <person name="Kuo C.H."/>
        </authorList>
    </citation>
    <scope>NUCLEOTIDE SEQUENCE [LARGE SCALE GENOMIC DNA]</scope>
    <source>
        <strain evidence="14">CT-1</strain>
    </source>
</reference>
<feature type="domain" description="Alcohol dehydrogenase-like C-terminal" evidence="12">
    <location>
        <begin position="118"/>
        <end position="244"/>
    </location>
</feature>
<dbReference type="SUPFAM" id="SSF51735">
    <property type="entry name" value="NAD(P)-binding Rossmann-fold domains"/>
    <property type="match status" value="1"/>
</dbReference>
<evidence type="ECO:0000256" key="4">
    <source>
        <dbReference type="ARBA" id="ARBA00016352"/>
    </source>
</evidence>
<feature type="domain" description="Alcohol dehydrogenase-like N-terminal" evidence="13">
    <location>
        <begin position="1"/>
        <end position="79"/>
    </location>
</feature>
<evidence type="ECO:0000256" key="7">
    <source>
        <dbReference type="ARBA" id="ARBA00023002"/>
    </source>
</evidence>
<dbReference type="AlphaFoldDB" id="S5LVX4"/>
<dbReference type="Pfam" id="PF00107">
    <property type="entry name" value="ADH_zinc_N"/>
    <property type="match status" value="1"/>
</dbReference>
<dbReference type="Proteomes" id="UP000014984">
    <property type="component" value="Chromosome"/>
</dbReference>
<dbReference type="InterPro" id="IPR002328">
    <property type="entry name" value="ADH_Zn_CS"/>
</dbReference>
<dbReference type="InterPro" id="IPR013149">
    <property type="entry name" value="ADH-like_C"/>
</dbReference>
<evidence type="ECO:0000313" key="14">
    <source>
        <dbReference type="EMBL" id="AGR40736.1"/>
    </source>
</evidence>
<dbReference type="GO" id="GO:0005737">
    <property type="term" value="C:cytoplasm"/>
    <property type="evidence" value="ECO:0007669"/>
    <property type="project" value="TreeGrafter"/>
</dbReference>
<dbReference type="PATRIC" id="fig|1276220.3.peg.38"/>
<comment type="cofactor">
    <cofactor evidence="1 11">
        <name>Zn(2+)</name>
        <dbReference type="ChEBI" id="CHEBI:29105"/>
    </cofactor>
</comment>
<dbReference type="InterPro" id="IPR011032">
    <property type="entry name" value="GroES-like_sf"/>
</dbReference>
<dbReference type="Gene3D" id="3.90.180.10">
    <property type="entry name" value="Medium-chain alcohol dehydrogenases, catalytic domain"/>
    <property type="match status" value="1"/>
</dbReference>
<evidence type="ECO:0000256" key="11">
    <source>
        <dbReference type="RuleBase" id="RU361277"/>
    </source>
</evidence>
<dbReference type="SUPFAM" id="SSF50129">
    <property type="entry name" value="GroES-like"/>
    <property type="match status" value="1"/>
</dbReference>